<comment type="caution">
    <text evidence="3">The sequence shown here is derived from an EMBL/GenBank/DDBJ whole genome shotgun (WGS) entry which is preliminary data.</text>
</comment>
<organism evidence="3 4">
    <name type="scientific">Pseudomonas neustonica</name>
    <dbReference type="NCBI Taxonomy" id="2487346"/>
    <lineage>
        <taxon>Bacteria</taxon>
        <taxon>Pseudomonadati</taxon>
        <taxon>Pseudomonadota</taxon>
        <taxon>Gammaproteobacteria</taxon>
        <taxon>Pseudomonadales</taxon>
        <taxon>Pseudomonadaceae</taxon>
        <taxon>Pseudomonas</taxon>
    </lineage>
</organism>
<keyword evidence="4" id="KW-1185">Reference proteome</keyword>
<dbReference type="Gene3D" id="1.10.260.40">
    <property type="entry name" value="lambda repressor-like DNA-binding domains"/>
    <property type="match status" value="1"/>
</dbReference>
<accession>A0ABX9XGG2</accession>
<evidence type="ECO:0000259" key="2">
    <source>
        <dbReference type="PROSITE" id="PS50943"/>
    </source>
</evidence>
<reference evidence="3 4" key="1">
    <citation type="submission" date="2018-11" db="EMBL/GenBank/DDBJ databases">
        <authorList>
            <person name="Jang G.I."/>
            <person name="Hwang C.Y."/>
        </authorList>
    </citation>
    <scope>NUCLEOTIDE SEQUENCE [LARGE SCALE GENOMIC DNA]</scope>
    <source>
        <strain evidence="3 4">SSM26</strain>
    </source>
</reference>
<proteinExistence type="predicted"/>
<name>A0ABX9XGG2_9PSED</name>
<dbReference type="EMBL" id="RKKU01000029">
    <property type="protein sequence ID" value="ROZ81547.1"/>
    <property type="molecule type" value="Genomic_DNA"/>
</dbReference>
<dbReference type="PANTHER" id="PTHR46558:SF4">
    <property type="entry name" value="DNA-BIDING PHAGE PROTEIN"/>
    <property type="match status" value="1"/>
</dbReference>
<evidence type="ECO:0000313" key="3">
    <source>
        <dbReference type="EMBL" id="ROZ81547.1"/>
    </source>
</evidence>
<dbReference type="InterPro" id="IPR001387">
    <property type="entry name" value="Cro/C1-type_HTH"/>
</dbReference>
<dbReference type="CDD" id="cd00093">
    <property type="entry name" value="HTH_XRE"/>
    <property type="match status" value="1"/>
</dbReference>
<dbReference type="PROSITE" id="PS50943">
    <property type="entry name" value="HTH_CROC1"/>
    <property type="match status" value="1"/>
</dbReference>
<dbReference type="Proteomes" id="UP000275199">
    <property type="component" value="Unassembled WGS sequence"/>
</dbReference>
<dbReference type="Pfam" id="PF01381">
    <property type="entry name" value="HTH_3"/>
    <property type="match status" value="1"/>
</dbReference>
<dbReference type="RefSeq" id="WP_123891025.1">
    <property type="nucleotide sequence ID" value="NZ_RKKU01000029.1"/>
</dbReference>
<dbReference type="SUPFAM" id="SSF47413">
    <property type="entry name" value="lambda repressor-like DNA-binding domains"/>
    <property type="match status" value="1"/>
</dbReference>
<gene>
    <name evidence="3" type="ORF">EF096_17260</name>
</gene>
<dbReference type="SMART" id="SM00530">
    <property type="entry name" value="HTH_XRE"/>
    <property type="match status" value="1"/>
</dbReference>
<sequence length="114" mass="12597">MTKNVENKRAQSIGRAIAKYRADAGMTQESVAASLGIGNEAVSRMERGIATPSIQRLYELAELFGCEAVDLLTTGSHHVDDQYRHLKQMLAKLDAKDRELVVSLLEQLSARLAR</sequence>
<evidence type="ECO:0000313" key="4">
    <source>
        <dbReference type="Proteomes" id="UP000275199"/>
    </source>
</evidence>
<evidence type="ECO:0000256" key="1">
    <source>
        <dbReference type="ARBA" id="ARBA00023125"/>
    </source>
</evidence>
<feature type="domain" description="HTH cro/C1-type" evidence="2">
    <location>
        <begin position="17"/>
        <end position="71"/>
    </location>
</feature>
<dbReference type="PANTHER" id="PTHR46558">
    <property type="entry name" value="TRACRIPTIONAL REGULATORY PROTEIN-RELATED-RELATED"/>
    <property type="match status" value="1"/>
</dbReference>
<protein>
    <submittedName>
        <fullName evidence="3">XRE family transcriptional regulator</fullName>
    </submittedName>
</protein>
<dbReference type="InterPro" id="IPR010982">
    <property type="entry name" value="Lambda_DNA-bd_dom_sf"/>
</dbReference>
<keyword evidence="1" id="KW-0238">DNA-binding</keyword>